<evidence type="ECO:0000256" key="3">
    <source>
        <dbReference type="ARBA" id="ARBA00022629"/>
    </source>
</evidence>
<comment type="function">
    <text evidence="1">Transcriptional repressor of xylose-utilizing enzymes.</text>
</comment>
<keyword evidence="5" id="KW-1185">Reference proteome</keyword>
<evidence type="ECO:0000313" key="5">
    <source>
        <dbReference type="Proteomes" id="UP000029734"/>
    </source>
</evidence>
<dbReference type="SUPFAM" id="SSF53067">
    <property type="entry name" value="Actin-like ATPase domain"/>
    <property type="match status" value="1"/>
</dbReference>
<dbReference type="OrthoDB" id="9796533at2"/>
<comment type="similarity">
    <text evidence="2">Belongs to the ROK (NagC/XylR) family.</text>
</comment>
<dbReference type="STRING" id="268407.PWYN_04760"/>
<dbReference type="Gene3D" id="3.30.420.40">
    <property type="match status" value="3"/>
</dbReference>
<organism evidence="4 5">
    <name type="scientific">Paenibacillus wynnii</name>
    <dbReference type="NCBI Taxonomy" id="268407"/>
    <lineage>
        <taxon>Bacteria</taxon>
        <taxon>Bacillati</taxon>
        <taxon>Bacillota</taxon>
        <taxon>Bacilli</taxon>
        <taxon>Bacillales</taxon>
        <taxon>Paenibacillaceae</taxon>
        <taxon>Paenibacillus</taxon>
    </lineage>
</organism>
<dbReference type="Pfam" id="PF00480">
    <property type="entry name" value="ROK"/>
    <property type="match status" value="1"/>
</dbReference>
<evidence type="ECO:0000256" key="2">
    <source>
        <dbReference type="ARBA" id="ARBA00006479"/>
    </source>
</evidence>
<dbReference type="Gene3D" id="1.10.10.10">
    <property type="entry name" value="Winged helix-like DNA-binding domain superfamily/Winged helix DNA-binding domain"/>
    <property type="match status" value="1"/>
</dbReference>
<comment type="caution">
    <text evidence="4">The sequence shown here is derived from an EMBL/GenBank/DDBJ whole genome shotgun (WGS) entry which is preliminary data.</text>
</comment>
<dbReference type="InterPro" id="IPR036388">
    <property type="entry name" value="WH-like_DNA-bd_sf"/>
</dbReference>
<dbReference type="PANTHER" id="PTHR18964">
    <property type="entry name" value="ROK (REPRESSOR, ORF, KINASE) FAMILY"/>
    <property type="match status" value="1"/>
</dbReference>
<evidence type="ECO:0000256" key="1">
    <source>
        <dbReference type="ARBA" id="ARBA00002486"/>
    </source>
</evidence>
<evidence type="ECO:0008006" key="6">
    <source>
        <dbReference type="Google" id="ProtNLM"/>
    </source>
</evidence>
<protein>
    <recommendedName>
        <fullName evidence="6">ROK family transcriptional regulator</fullName>
    </recommendedName>
</protein>
<reference evidence="4 5" key="2">
    <citation type="submission" date="2014-10" db="EMBL/GenBank/DDBJ databases">
        <title>Comparative genomics of the Paenibacillus odorifer group.</title>
        <authorList>
            <person name="Tsai Y.-C."/>
            <person name="Martin N."/>
            <person name="Korlach J."/>
            <person name="Wiedmann M."/>
        </authorList>
    </citation>
    <scope>NUCLEOTIDE SEQUENCE [LARGE SCALE GENOMIC DNA]</scope>
    <source>
        <strain evidence="4 5">DSM 18334</strain>
    </source>
</reference>
<dbReference type="InterPro" id="IPR000600">
    <property type="entry name" value="ROK"/>
</dbReference>
<dbReference type="SUPFAM" id="SSF46785">
    <property type="entry name" value="Winged helix' DNA-binding domain"/>
    <property type="match status" value="1"/>
</dbReference>
<sequence length="377" mass="41918">MPRTTSQSVTNRREVSNTRELRLFNKMRIVDLLRSREIISKAEIAKELNLSFATASNLCNELIDENIFITGLKSAQSGGRPSELLALNVNARISFCIDFTYKNEVRLLLIDLHNKPLIEERISYLSHSNIQDLVSVCVKGFHELLQQAEINHEQLLGATLVIPGLYDKQTGGVVNSTLPILDNYNLATVISNQINLPVYIENDANLAALAVSMQGESQRYDNVLFLYIGEGLGLGILSHSGSIFHGVRGFAGEIAHIPLGHSDYECYCGNSGCVEGVLSNSGIERELMNQENPAEVIGSSLGKVVSILVNLMDPQAVFIGGEKEEILREVLPFVHQETQKRVLLQRYRDIPINLSSGVHDLFYKGASELLIRKWLMK</sequence>
<reference evidence="4 5" key="1">
    <citation type="submission" date="2014-08" db="EMBL/GenBank/DDBJ databases">
        <authorList>
            <person name="den Bakker H.C."/>
        </authorList>
    </citation>
    <scope>NUCLEOTIDE SEQUENCE [LARGE SCALE GENOMIC DNA]</scope>
    <source>
        <strain evidence="4 5">DSM 18334</strain>
    </source>
</reference>
<accession>A0A098MB48</accession>
<gene>
    <name evidence="4" type="ORF">PWYN_04760</name>
</gene>
<dbReference type="GO" id="GO:0042732">
    <property type="term" value="P:D-xylose metabolic process"/>
    <property type="evidence" value="ECO:0007669"/>
    <property type="project" value="UniProtKB-KW"/>
</dbReference>
<dbReference type="eggNOG" id="COG1940">
    <property type="taxonomic scope" value="Bacteria"/>
</dbReference>
<dbReference type="InterPro" id="IPR043129">
    <property type="entry name" value="ATPase_NBD"/>
</dbReference>
<dbReference type="PANTHER" id="PTHR18964:SF149">
    <property type="entry name" value="BIFUNCTIONAL UDP-N-ACETYLGLUCOSAMINE 2-EPIMERASE_N-ACETYLMANNOSAMINE KINASE"/>
    <property type="match status" value="1"/>
</dbReference>
<dbReference type="RefSeq" id="WP_036648992.1">
    <property type="nucleotide sequence ID" value="NZ_JQCR01000002.1"/>
</dbReference>
<name>A0A098MB48_9BACL</name>
<dbReference type="Proteomes" id="UP000029734">
    <property type="component" value="Unassembled WGS sequence"/>
</dbReference>
<dbReference type="AlphaFoldDB" id="A0A098MB48"/>
<dbReference type="EMBL" id="JQCR01000002">
    <property type="protein sequence ID" value="KGE18757.1"/>
    <property type="molecule type" value="Genomic_DNA"/>
</dbReference>
<evidence type="ECO:0000313" key="4">
    <source>
        <dbReference type="EMBL" id="KGE18757.1"/>
    </source>
</evidence>
<proteinExistence type="inferred from homology"/>
<keyword evidence="3" id="KW-0119">Carbohydrate metabolism</keyword>
<dbReference type="InterPro" id="IPR036390">
    <property type="entry name" value="WH_DNA-bd_sf"/>
</dbReference>
<keyword evidence="3" id="KW-0859">Xylose metabolism</keyword>